<accession>A0A3D8IXF6</accession>
<feature type="binding site" evidence="2">
    <location>
        <position position="197"/>
    </location>
    <ligand>
        <name>Mg(2+)</name>
        <dbReference type="ChEBI" id="CHEBI:18420"/>
    </ligand>
</feature>
<name>A0A3D8IXF6_9HELI</name>
<dbReference type="EC" id="2.5.1.-" evidence="2"/>
<dbReference type="InterPro" id="IPR018520">
    <property type="entry name" value="UPP_synth-like_CS"/>
</dbReference>
<comment type="cofactor">
    <cofactor evidence="2">
        <name>Mg(2+)</name>
        <dbReference type="ChEBI" id="CHEBI:18420"/>
    </cofactor>
    <text evidence="2">Binds 2 magnesium ions per subunit.</text>
</comment>
<dbReference type="InterPro" id="IPR036424">
    <property type="entry name" value="UPP_synth-like_sf"/>
</dbReference>
<feature type="binding site" evidence="2">
    <location>
        <begin position="184"/>
        <end position="186"/>
    </location>
    <ligand>
        <name>substrate</name>
    </ligand>
</feature>
<dbReference type="OrthoDB" id="4191603at2"/>
<comment type="similarity">
    <text evidence="2">Belongs to the UPP synthase family.</text>
</comment>
<feature type="binding site" evidence="2">
    <location>
        <position position="30"/>
    </location>
    <ligand>
        <name>substrate</name>
    </ligand>
</feature>
<organism evidence="3 4">
    <name type="scientific">Helicobacter cholecystus</name>
    <dbReference type="NCBI Taxonomy" id="45498"/>
    <lineage>
        <taxon>Bacteria</taxon>
        <taxon>Pseudomonadati</taxon>
        <taxon>Campylobacterota</taxon>
        <taxon>Epsilonproteobacteria</taxon>
        <taxon>Campylobacterales</taxon>
        <taxon>Helicobacteraceae</taxon>
        <taxon>Helicobacter</taxon>
    </lineage>
</organism>
<dbReference type="Gene3D" id="3.40.1180.10">
    <property type="entry name" value="Decaprenyl diphosphate synthase-like"/>
    <property type="match status" value="1"/>
</dbReference>
<feature type="active site" evidence="2">
    <location>
        <position position="13"/>
    </location>
</feature>
<dbReference type="GO" id="GO:0000287">
    <property type="term" value="F:magnesium ion binding"/>
    <property type="evidence" value="ECO:0007669"/>
    <property type="project" value="UniProtKB-UniRule"/>
</dbReference>
<dbReference type="GO" id="GO:0016094">
    <property type="term" value="P:polyprenol biosynthetic process"/>
    <property type="evidence" value="ECO:0007669"/>
    <property type="project" value="TreeGrafter"/>
</dbReference>
<dbReference type="NCBIfam" id="TIGR00055">
    <property type="entry name" value="uppS"/>
    <property type="match status" value="1"/>
</dbReference>
<dbReference type="AlphaFoldDB" id="A0A3D8IXF6"/>
<evidence type="ECO:0000256" key="2">
    <source>
        <dbReference type="HAMAP-Rule" id="MF_01139"/>
    </source>
</evidence>
<keyword evidence="4" id="KW-1185">Reference proteome</keyword>
<dbReference type="SUPFAM" id="SSF64005">
    <property type="entry name" value="Undecaprenyl diphosphate synthase"/>
    <property type="match status" value="1"/>
</dbReference>
<dbReference type="NCBIfam" id="NF011407">
    <property type="entry name" value="PRK14833.1"/>
    <property type="match status" value="1"/>
</dbReference>
<dbReference type="HAMAP" id="MF_01139">
    <property type="entry name" value="ISPT"/>
    <property type="match status" value="1"/>
</dbReference>
<gene>
    <name evidence="3" type="ORF">CQA62_03085</name>
</gene>
<dbReference type="GO" id="GO:0008834">
    <property type="term" value="F:ditrans,polycis-undecaprenyl-diphosphate synthase [(2E,6E)-farnesyl-diphosphate specific] activity"/>
    <property type="evidence" value="ECO:0007669"/>
    <property type="project" value="TreeGrafter"/>
</dbReference>
<dbReference type="GO" id="GO:0005829">
    <property type="term" value="C:cytosol"/>
    <property type="evidence" value="ECO:0007669"/>
    <property type="project" value="TreeGrafter"/>
</dbReference>
<dbReference type="EMBL" id="NXLU01000002">
    <property type="protein sequence ID" value="RDU69646.1"/>
    <property type="molecule type" value="Genomic_DNA"/>
</dbReference>
<feature type="binding site" evidence="2">
    <location>
        <position position="64"/>
    </location>
    <ligand>
        <name>substrate</name>
    </ligand>
</feature>
<dbReference type="PANTHER" id="PTHR10291:SF0">
    <property type="entry name" value="DEHYDRODOLICHYL DIPHOSPHATE SYNTHASE 2"/>
    <property type="match status" value="1"/>
</dbReference>
<dbReference type="Proteomes" id="UP000257067">
    <property type="component" value="Unassembled WGS sequence"/>
</dbReference>
<comment type="function">
    <text evidence="2">Catalyzes the condensation of isopentenyl diphosphate (IPP) with allylic pyrophosphates generating different type of terpenoids.</text>
</comment>
<feature type="binding site" evidence="2">
    <location>
        <position position="13"/>
    </location>
    <ligand>
        <name>Mg(2+)</name>
        <dbReference type="ChEBI" id="CHEBI:18420"/>
    </ligand>
</feature>
<dbReference type="PROSITE" id="PS01066">
    <property type="entry name" value="UPP_SYNTHASE"/>
    <property type="match status" value="1"/>
</dbReference>
<proteinExistence type="inferred from homology"/>
<dbReference type="FunFam" id="3.40.1180.10:FF:000001">
    <property type="entry name" value="(2E,6E)-farnesyl-diphosphate-specific ditrans,polycis-undecaprenyl-diphosphate synthase"/>
    <property type="match status" value="1"/>
</dbReference>
<keyword evidence="2" id="KW-0479">Metal-binding</keyword>
<feature type="binding site" evidence="2">
    <location>
        <position position="178"/>
    </location>
    <ligand>
        <name>substrate</name>
    </ligand>
</feature>
<dbReference type="CDD" id="cd00475">
    <property type="entry name" value="Cis_IPPS"/>
    <property type="match status" value="1"/>
</dbReference>
<feature type="binding site" evidence="2">
    <location>
        <position position="62"/>
    </location>
    <ligand>
        <name>substrate</name>
    </ligand>
</feature>
<protein>
    <recommendedName>
        <fullName evidence="2">Isoprenyl transferase</fullName>
        <ecNumber evidence="2">2.5.1.-</ecNumber>
    </recommendedName>
</protein>
<keyword evidence="1 2" id="KW-0808">Transferase</keyword>
<comment type="subunit">
    <text evidence="2">Homodimer.</text>
</comment>
<dbReference type="InterPro" id="IPR001441">
    <property type="entry name" value="UPP_synth-like"/>
</dbReference>
<reference evidence="3 4" key="1">
    <citation type="submission" date="2018-04" db="EMBL/GenBank/DDBJ databases">
        <title>Novel Campyloabacter and Helicobacter Species and Strains.</title>
        <authorList>
            <person name="Mannion A.J."/>
            <person name="Shen Z."/>
            <person name="Fox J.G."/>
        </authorList>
    </citation>
    <scope>NUCLEOTIDE SEQUENCE [LARGE SCALE GENOMIC DNA]</scope>
    <source>
        <strain evidence="3 4">ATCC 700242</strain>
    </source>
</reference>
<dbReference type="PANTHER" id="PTHR10291">
    <property type="entry name" value="DEHYDRODOLICHYL DIPHOSPHATE SYNTHASE FAMILY MEMBER"/>
    <property type="match status" value="1"/>
</dbReference>
<feature type="binding site" evidence="2">
    <location>
        <position position="26"/>
    </location>
    <ligand>
        <name>substrate</name>
    </ligand>
</feature>
<feature type="binding site" evidence="2">
    <location>
        <position position="18"/>
    </location>
    <ligand>
        <name>substrate</name>
    </ligand>
</feature>
<feature type="binding site" evidence="2">
    <location>
        <begin position="14"/>
        <end position="17"/>
    </location>
    <ligand>
        <name>substrate</name>
    </ligand>
</feature>
<sequence>MGNILRHLAIIMDGNGRWAQNRRKKRIEGHKKGAKVVDEITRWCVQKEIDTLTLYAFSTENWKRPKYEVEFLMKMLKDYLESELEKYQKYNIRFFAIGDMQKFSTPLKERIAYTQEVTKYNSGLNQVLALNYGSRNEISRAIGSIAHEIMGKNTDQIQSLISSHLDTKEFGDVDLLIRTGGEQRLSNFLLWQCSYAELYFSSTLWPDFTSNELENIIKDYQKRKRRFGGL</sequence>
<evidence type="ECO:0000313" key="4">
    <source>
        <dbReference type="Proteomes" id="UP000257067"/>
    </source>
</evidence>
<dbReference type="Pfam" id="PF01255">
    <property type="entry name" value="Prenyltransf"/>
    <property type="match status" value="1"/>
</dbReference>
<evidence type="ECO:0000313" key="3">
    <source>
        <dbReference type="EMBL" id="RDU69646.1"/>
    </source>
</evidence>
<feature type="active site" description="Proton acceptor" evidence="2">
    <location>
        <position position="61"/>
    </location>
</feature>
<dbReference type="RefSeq" id="WP_104724320.1">
    <property type="nucleotide sequence ID" value="NZ_FZNE01000003.1"/>
</dbReference>
<comment type="caution">
    <text evidence="3">The sequence shown here is derived from an EMBL/GenBank/DDBJ whole genome shotgun (WGS) entry which is preliminary data.</text>
</comment>
<evidence type="ECO:0000256" key="1">
    <source>
        <dbReference type="ARBA" id="ARBA00022679"/>
    </source>
</evidence>
<feature type="binding site" evidence="2">
    <location>
        <begin position="58"/>
        <end position="60"/>
    </location>
    <ligand>
        <name>substrate</name>
    </ligand>
</feature>
<keyword evidence="2" id="KW-0460">Magnesium</keyword>